<gene>
    <name evidence="3" type="ORF">CLOBOL_04312</name>
</gene>
<dbReference type="Proteomes" id="UP000005396">
    <property type="component" value="Unassembled WGS sequence"/>
</dbReference>
<dbReference type="InterPro" id="IPR052021">
    <property type="entry name" value="Type-I_RS_S_subunit"/>
</dbReference>
<dbReference type="SUPFAM" id="SSF116734">
    <property type="entry name" value="DNA methylase specificity domain"/>
    <property type="match status" value="2"/>
</dbReference>
<protein>
    <submittedName>
        <fullName evidence="3">Uncharacterized protein</fullName>
    </submittedName>
</protein>
<dbReference type="PANTHER" id="PTHR30408">
    <property type="entry name" value="TYPE-1 RESTRICTION ENZYME ECOKI SPECIFICITY PROTEIN"/>
    <property type="match status" value="1"/>
</dbReference>
<dbReference type="AlphaFoldDB" id="A8RVL4"/>
<reference evidence="3 4" key="1">
    <citation type="submission" date="2007-08" db="EMBL/GenBank/DDBJ databases">
        <authorList>
            <person name="Fulton L."/>
            <person name="Clifton S."/>
            <person name="Fulton B."/>
            <person name="Xu J."/>
            <person name="Minx P."/>
            <person name="Pepin K.H."/>
            <person name="Johnson M."/>
            <person name="Thiruvilangam P."/>
            <person name="Bhonagiri V."/>
            <person name="Nash W.E."/>
            <person name="Mardis E.R."/>
            <person name="Wilson R.K."/>
        </authorList>
    </citation>
    <scope>NUCLEOTIDE SEQUENCE [LARGE SCALE GENOMIC DNA]</scope>
    <source>
        <strain evidence="4">ATCC BAA-613 / DSM 15670 / CCUG 46953 / JCM 12243 / WAL 16351</strain>
    </source>
</reference>
<dbReference type="RefSeq" id="WP_007037442.1">
    <property type="nucleotide sequence ID" value="NZ_DS480691.1"/>
</dbReference>
<dbReference type="Gene3D" id="3.90.220.20">
    <property type="entry name" value="DNA methylase specificity domains"/>
    <property type="match status" value="2"/>
</dbReference>
<dbReference type="GO" id="GO:0003677">
    <property type="term" value="F:DNA binding"/>
    <property type="evidence" value="ECO:0007669"/>
    <property type="project" value="UniProtKB-KW"/>
</dbReference>
<proteinExistence type="predicted"/>
<evidence type="ECO:0000256" key="1">
    <source>
        <dbReference type="ARBA" id="ARBA00022747"/>
    </source>
</evidence>
<name>A8RVL4_ENTBW</name>
<dbReference type="GO" id="GO:0009307">
    <property type="term" value="P:DNA restriction-modification system"/>
    <property type="evidence" value="ECO:0007669"/>
    <property type="project" value="UniProtKB-KW"/>
</dbReference>
<dbReference type="eggNOG" id="COG0732">
    <property type="taxonomic scope" value="Bacteria"/>
</dbReference>
<organism evidence="3 4">
    <name type="scientific">Enterocloster bolteae (strain ATCC BAA-613 / DSM 15670 / CCUG 46953 / JCM 12243 / WAL 16351)</name>
    <name type="common">Clostridium bolteae</name>
    <dbReference type="NCBI Taxonomy" id="411902"/>
    <lineage>
        <taxon>Bacteria</taxon>
        <taxon>Bacillati</taxon>
        <taxon>Bacillota</taxon>
        <taxon>Clostridia</taxon>
        <taxon>Lachnospirales</taxon>
        <taxon>Lachnospiraceae</taxon>
        <taxon>Enterocloster</taxon>
    </lineage>
</organism>
<dbReference type="EMBL" id="ABCC02000034">
    <property type="protein sequence ID" value="EDP15391.1"/>
    <property type="molecule type" value="Genomic_DNA"/>
</dbReference>
<dbReference type="PaxDb" id="411902-CLOBOL_04312"/>
<evidence type="ECO:0000313" key="3">
    <source>
        <dbReference type="EMBL" id="EDP15391.1"/>
    </source>
</evidence>
<evidence type="ECO:0000313" key="4">
    <source>
        <dbReference type="Proteomes" id="UP000005396"/>
    </source>
</evidence>
<dbReference type="InterPro" id="IPR044946">
    <property type="entry name" value="Restrct_endonuc_typeI_TRD_sf"/>
</dbReference>
<keyword evidence="1" id="KW-0680">Restriction system</keyword>
<reference evidence="3 4" key="2">
    <citation type="submission" date="2007-09" db="EMBL/GenBank/DDBJ databases">
        <title>Draft genome sequence of Clostridium bolteae (ATCC BAA-613).</title>
        <authorList>
            <person name="Sudarsanam P."/>
            <person name="Ley R."/>
            <person name="Guruge J."/>
            <person name="Turnbaugh P.J."/>
            <person name="Mahowald M."/>
            <person name="Liep D."/>
            <person name="Gordon J."/>
        </authorList>
    </citation>
    <scope>NUCLEOTIDE SEQUENCE [LARGE SCALE GENOMIC DNA]</scope>
    <source>
        <strain evidence="4">ATCC BAA-613 / DSM 15670 / CCUG 46953 / JCM 12243 / WAL 16351</strain>
    </source>
</reference>
<comment type="caution">
    <text evidence="3">The sequence shown here is derived from an EMBL/GenBank/DDBJ whole genome shotgun (WGS) entry which is preliminary data.</text>
</comment>
<dbReference type="HOGENOM" id="CLU_021095_0_3_9"/>
<evidence type="ECO:0000256" key="2">
    <source>
        <dbReference type="ARBA" id="ARBA00023125"/>
    </source>
</evidence>
<sequence>MANVSSSNGLEKRPKLRFPGFDEPWCSHKFSSVFSFLQNNTLSRAELDATGDVLDIHYGDVLIKYGSILDATDNTIPHIISGHESTNYDYLQDGDIIVADTAEDETVGKTIELLNISGRKIEAGLHTVPCRPLFPFASMYLGYYMNTPHYHKQLVPLMQGIKVLSISKGNISKTEISSPQTIAEQEKISRFLYLLDQRAAAQSKIIDALKKYKRGLSDTLFDRTAQSPSCKIVKLGDAFELLQNNTFSRDDLTTNPSSVQNIHYGDVLVKYGAVTNISEYTPPYIKPTINLQKFVATSYLRDGDIVFADTAEDYSVGKATEIAGANGLAVLSGLHTIPCRPLMKFHPMYLAYYFNSSLFRRQIYPLVQGTKVSSISKGELVKTSVYAPTEREQRRIASMLYLLDLRITFEEKTVNALTNTRTALLQQLFI</sequence>
<accession>A8RVL4</accession>
<keyword evidence="2" id="KW-0238">DNA-binding</keyword>
<dbReference type="PANTHER" id="PTHR30408:SF13">
    <property type="entry name" value="TYPE I RESTRICTION ENZYME HINDI SPECIFICITY SUBUNIT"/>
    <property type="match status" value="1"/>
</dbReference>